<dbReference type="OrthoDB" id="9028214at2"/>
<dbReference type="Proteomes" id="UP000183447">
    <property type="component" value="Unassembled WGS sequence"/>
</dbReference>
<dbReference type="GO" id="GO:0003700">
    <property type="term" value="F:DNA-binding transcription factor activity"/>
    <property type="evidence" value="ECO:0007669"/>
    <property type="project" value="InterPro"/>
</dbReference>
<proteinExistence type="predicted"/>
<dbReference type="SUPFAM" id="SSF48008">
    <property type="entry name" value="GntR ligand-binding domain-like"/>
    <property type="match status" value="1"/>
</dbReference>
<evidence type="ECO:0000259" key="4">
    <source>
        <dbReference type="PROSITE" id="PS50949"/>
    </source>
</evidence>
<dbReference type="STRING" id="665118.SAMN02983003_3979"/>
<dbReference type="RefSeq" id="WP_072346768.1">
    <property type="nucleotide sequence ID" value="NZ_FPKU01000004.1"/>
</dbReference>
<gene>
    <name evidence="5" type="ORF">SAMN02983003_3979</name>
</gene>
<dbReference type="InterPro" id="IPR008920">
    <property type="entry name" value="TF_FadR/GntR_C"/>
</dbReference>
<sequence>MVTRTAQPPADRSRLYVSVVSDIEAQILSGTLKVGDRLPAEAEIARRFAISTRSVREALQILETKGLVRRRHGERAEVVRDDVGQYLDSLASTVSALASREPAYLKKLMDVRAMFELEVVGRLAAGEGTLGGPIDQALADMRASVPDNDFLTFTAADAAFHRALVQALGNEVMSTLHANLHGIVAEVIRVSSSVPRKTSSEGLAEHEAIYERILARDVEGARALMAEHLENSGSYLQRAMAAAHPNSEAQEN</sequence>
<evidence type="ECO:0000313" key="6">
    <source>
        <dbReference type="Proteomes" id="UP000183447"/>
    </source>
</evidence>
<organism evidence="5 6">
    <name type="scientific">Devosia enhydra</name>
    <dbReference type="NCBI Taxonomy" id="665118"/>
    <lineage>
        <taxon>Bacteria</taxon>
        <taxon>Pseudomonadati</taxon>
        <taxon>Pseudomonadota</taxon>
        <taxon>Alphaproteobacteria</taxon>
        <taxon>Hyphomicrobiales</taxon>
        <taxon>Devosiaceae</taxon>
        <taxon>Devosia</taxon>
    </lineage>
</organism>
<keyword evidence="2 5" id="KW-0238">DNA-binding</keyword>
<feature type="domain" description="HTH gntR-type" evidence="4">
    <location>
        <begin position="13"/>
        <end position="82"/>
    </location>
</feature>
<dbReference type="PROSITE" id="PS50949">
    <property type="entry name" value="HTH_GNTR"/>
    <property type="match status" value="1"/>
</dbReference>
<dbReference type="PANTHER" id="PTHR43537">
    <property type="entry name" value="TRANSCRIPTIONAL REGULATOR, GNTR FAMILY"/>
    <property type="match status" value="1"/>
</dbReference>
<protein>
    <submittedName>
        <fullName evidence="5">DNA-binding transcriptional regulator, FadR family</fullName>
    </submittedName>
</protein>
<dbReference type="CDD" id="cd07377">
    <property type="entry name" value="WHTH_GntR"/>
    <property type="match status" value="1"/>
</dbReference>
<dbReference type="SMART" id="SM00345">
    <property type="entry name" value="HTH_GNTR"/>
    <property type="match status" value="1"/>
</dbReference>
<dbReference type="Gene3D" id="1.10.10.10">
    <property type="entry name" value="Winged helix-like DNA-binding domain superfamily/Winged helix DNA-binding domain"/>
    <property type="match status" value="1"/>
</dbReference>
<dbReference type="AlphaFoldDB" id="A0A1K2I368"/>
<dbReference type="InterPro" id="IPR036388">
    <property type="entry name" value="WH-like_DNA-bd_sf"/>
</dbReference>
<dbReference type="SUPFAM" id="SSF46785">
    <property type="entry name" value="Winged helix' DNA-binding domain"/>
    <property type="match status" value="1"/>
</dbReference>
<evidence type="ECO:0000256" key="3">
    <source>
        <dbReference type="ARBA" id="ARBA00023163"/>
    </source>
</evidence>
<dbReference type="Gene3D" id="1.20.120.530">
    <property type="entry name" value="GntR ligand-binding domain-like"/>
    <property type="match status" value="1"/>
</dbReference>
<dbReference type="InterPro" id="IPR011711">
    <property type="entry name" value="GntR_C"/>
</dbReference>
<dbReference type="Pfam" id="PF00392">
    <property type="entry name" value="GntR"/>
    <property type="match status" value="1"/>
</dbReference>
<dbReference type="GO" id="GO:0003677">
    <property type="term" value="F:DNA binding"/>
    <property type="evidence" value="ECO:0007669"/>
    <property type="project" value="UniProtKB-KW"/>
</dbReference>
<name>A0A1K2I368_9HYPH</name>
<evidence type="ECO:0000256" key="1">
    <source>
        <dbReference type="ARBA" id="ARBA00023015"/>
    </source>
</evidence>
<keyword evidence="3" id="KW-0804">Transcription</keyword>
<keyword evidence="1" id="KW-0805">Transcription regulation</keyword>
<dbReference type="EMBL" id="FPKU01000004">
    <property type="protein sequence ID" value="SFZ86785.1"/>
    <property type="molecule type" value="Genomic_DNA"/>
</dbReference>
<dbReference type="PRINTS" id="PR00035">
    <property type="entry name" value="HTHGNTR"/>
</dbReference>
<dbReference type="PANTHER" id="PTHR43537:SF5">
    <property type="entry name" value="UXU OPERON TRANSCRIPTIONAL REGULATOR"/>
    <property type="match status" value="1"/>
</dbReference>
<accession>A0A1K2I368</accession>
<reference evidence="5 6" key="1">
    <citation type="submission" date="2016-11" db="EMBL/GenBank/DDBJ databases">
        <authorList>
            <person name="Jaros S."/>
            <person name="Januszkiewicz K."/>
            <person name="Wedrychowicz H."/>
        </authorList>
    </citation>
    <scope>NUCLEOTIDE SEQUENCE [LARGE SCALE GENOMIC DNA]</scope>
    <source>
        <strain evidence="5 6">ATCC 23634</strain>
    </source>
</reference>
<evidence type="ECO:0000313" key="5">
    <source>
        <dbReference type="EMBL" id="SFZ86785.1"/>
    </source>
</evidence>
<dbReference type="InterPro" id="IPR000524">
    <property type="entry name" value="Tscrpt_reg_HTH_GntR"/>
</dbReference>
<dbReference type="SMART" id="SM00895">
    <property type="entry name" value="FCD"/>
    <property type="match status" value="1"/>
</dbReference>
<evidence type="ECO:0000256" key="2">
    <source>
        <dbReference type="ARBA" id="ARBA00023125"/>
    </source>
</evidence>
<dbReference type="Pfam" id="PF07729">
    <property type="entry name" value="FCD"/>
    <property type="match status" value="1"/>
</dbReference>
<keyword evidence="6" id="KW-1185">Reference proteome</keyword>
<dbReference type="InterPro" id="IPR036390">
    <property type="entry name" value="WH_DNA-bd_sf"/>
</dbReference>